<dbReference type="InterPro" id="IPR007451">
    <property type="entry name" value="HflD"/>
</dbReference>
<proteinExistence type="inferred from homology"/>
<dbReference type="HAMAP" id="MF_00695">
    <property type="entry name" value="HflD_protein"/>
    <property type="match status" value="1"/>
</dbReference>
<dbReference type="EMBL" id="UOFB01000155">
    <property type="protein sequence ID" value="VAW46712.1"/>
    <property type="molecule type" value="Genomic_DNA"/>
</dbReference>
<gene>
    <name evidence="6" type="ORF">MNBD_GAMMA04-9</name>
</gene>
<dbReference type="InterPro" id="IPR035932">
    <property type="entry name" value="HflD-like_sf"/>
</dbReference>
<evidence type="ECO:0000256" key="4">
    <source>
        <dbReference type="ARBA" id="ARBA00023136"/>
    </source>
</evidence>
<sequence>MTEYTQQDRSLALVGIYQAAQLVHDLATTGKADDVAYRTCIQSLFCDNPAKTLDVYGGDLANIQVGVRSLMNQMNAESATDSRNLEITRYVLSLMILEKKLVKLGEPMQNVSKILEIAKNQQEHFGLEHDNVIASIARAYSENISQVNPRIIVNGQHGHLQNARTANKIRALLLAGIRSALLWDQVGGSRWGLIWSRKKYLADVQSFKIDLDDIDDNNNDDSSNQDNRSNKVTSLFKQD</sequence>
<reference evidence="6" key="1">
    <citation type="submission" date="2018-06" db="EMBL/GenBank/DDBJ databases">
        <authorList>
            <person name="Zhirakovskaya E."/>
        </authorList>
    </citation>
    <scope>NUCLEOTIDE SEQUENCE</scope>
</reference>
<protein>
    <submittedName>
        <fullName evidence="6">High frequency lysogenization protein HflD</fullName>
    </submittedName>
</protein>
<accession>A0A3B0W679</accession>
<dbReference type="Pfam" id="PF04356">
    <property type="entry name" value="DUF489"/>
    <property type="match status" value="1"/>
</dbReference>
<evidence type="ECO:0000313" key="6">
    <source>
        <dbReference type="EMBL" id="VAW46712.1"/>
    </source>
</evidence>
<organism evidence="6">
    <name type="scientific">hydrothermal vent metagenome</name>
    <dbReference type="NCBI Taxonomy" id="652676"/>
    <lineage>
        <taxon>unclassified sequences</taxon>
        <taxon>metagenomes</taxon>
        <taxon>ecological metagenomes</taxon>
    </lineage>
</organism>
<name>A0A3B0W679_9ZZZZ</name>
<feature type="region of interest" description="Disordered" evidence="5">
    <location>
        <begin position="214"/>
        <end position="239"/>
    </location>
</feature>
<dbReference type="PANTHER" id="PTHR38100">
    <property type="entry name" value="HIGH FREQUENCY LYSOGENIZATION PROTEIN HFLD"/>
    <property type="match status" value="1"/>
</dbReference>
<dbReference type="Gene3D" id="1.10.3890.10">
    <property type="entry name" value="HflD-like"/>
    <property type="match status" value="1"/>
</dbReference>
<evidence type="ECO:0000256" key="1">
    <source>
        <dbReference type="ARBA" id="ARBA00004496"/>
    </source>
</evidence>
<keyword evidence="4" id="KW-0472">Membrane</keyword>
<evidence type="ECO:0000256" key="5">
    <source>
        <dbReference type="SAM" id="MobiDB-lite"/>
    </source>
</evidence>
<evidence type="ECO:0000256" key="3">
    <source>
        <dbReference type="ARBA" id="ARBA00022490"/>
    </source>
</evidence>
<dbReference type="SUPFAM" id="SSF101322">
    <property type="entry name" value="YcfC-like"/>
    <property type="match status" value="1"/>
</dbReference>
<dbReference type="NCBIfam" id="NF001246">
    <property type="entry name" value="PRK00218.1-2"/>
    <property type="match status" value="1"/>
</dbReference>
<dbReference type="AlphaFoldDB" id="A0A3B0W679"/>
<keyword evidence="3" id="KW-0963">Cytoplasm</keyword>
<dbReference type="PANTHER" id="PTHR38100:SF1">
    <property type="entry name" value="HIGH FREQUENCY LYSOGENIZATION PROTEIN HFLD"/>
    <property type="match status" value="1"/>
</dbReference>
<comment type="subcellular location">
    <subcellularLocation>
        <location evidence="1">Cytoplasm</location>
    </subcellularLocation>
</comment>
<dbReference type="GO" id="GO:0005737">
    <property type="term" value="C:cytoplasm"/>
    <property type="evidence" value="ECO:0007669"/>
    <property type="project" value="UniProtKB-SubCell"/>
</dbReference>
<keyword evidence="2" id="KW-1003">Cell membrane</keyword>
<evidence type="ECO:0000256" key="2">
    <source>
        <dbReference type="ARBA" id="ARBA00022475"/>
    </source>
</evidence>